<keyword evidence="2" id="KW-0472">Membrane</keyword>
<sequence>MYVTPGHVPRRPRRGCLSGPCSCGCSLPLVAIVFLIGISAAWYLKYSELRAATSGRQPVVVAESGPTMPSPDRHICREVRPRLVALAQSTSLGPLEPKQQWILLLDRNLAADWLVVTDSQQGIMWLPMESVVDLADMGTYAGPAGSGAATYLMGLVAYDASTGQFIVDPQAFSAFVAASAAFRECPPALFAELGANWPSSPEAPAIAPEAQDVTPEAQVVTPPEASPSREEAAPGPAGWTGIVNIGSNLRTGPSTDSSVVRVLPVGTEVVVVGVSDDGEWLELENGTWIFRTLVTREGNGATAEVSTAGDTSTDTTDESVPGTGSAPATDAVTTTEPIGNGPPDFRLDADRLAELRLHMLELINRERSLRGLESVVMAYNEGAQLHAEDLAENRYMSHWNLRGETPAMRHTWAGGHDYSVENLSFRSVVDTPAGFCAPPVSEQVLNDAMAGLMNSPGHRDNILLPYHREVNIGIANSCHAMVVAQVFEGEYVRFSLFPELVGGRLAMAGRVTPEVNLNDRTNVVVTWDPPLADYTRGQVSQTHCYSPGRPVAYIPPLRAGFYWLEGESREMDWERCPAPWDADPNLQLPGNEAEIDQLRQRIRDGFLIRKRVDVALVTADIWQVEADLFRIEADLNQVIQTHGPGIYSMVLWGDVDGESVALTRYAIKVEG</sequence>
<feature type="compositionally biased region" description="Low complexity" evidence="1">
    <location>
        <begin position="201"/>
        <end position="210"/>
    </location>
</feature>
<dbReference type="InterPro" id="IPR003646">
    <property type="entry name" value="SH3-like_bac-type"/>
</dbReference>
<accession>A0A6B1DUF0</accession>
<feature type="region of interest" description="Disordered" evidence="1">
    <location>
        <begin position="300"/>
        <end position="344"/>
    </location>
</feature>
<feature type="domain" description="SH3b" evidence="4">
    <location>
        <begin position="248"/>
        <end position="289"/>
    </location>
</feature>
<feature type="region of interest" description="Disordered" evidence="1">
    <location>
        <begin position="201"/>
        <end position="237"/>
    </location>
</feature>
<dbReference type="CDD" id="cd05379">
    <property type="entry name" value="CAP_bacterial"/>
    <property type="match status" value="1"/>
</dbReference>
<evidence type="ECO:0000256" key="2">
    <source>
        <dbReference type="SAM" id="Phobius"/>
    </source>
</evidence>
<comment type="caution">
    <text evidence="5">The sequence shown here is derived from an EMBL/GenBank/DDBJ whole genome shotgun (WGS) entry which is preliminary data.</text>
</comment>
<organism evidence="5">
    <name type="scientific">Caldilineaceae bacterium SB0662_bin_9</name>
    <dbReference type="NCBI Taxonomy" id="2605258"/>
    <lineage>
        <taxon>Bacteria</taxon>
        <taxon>Bacillati</taxon>
        <taxon>Chloroflexota</taxon>
        <taxon>Caldilineae</taxon>
        <taxon>Caldilineales</taxon>
        <taxon>Caldilineaceae</taxon>
    </lineage>
</organism>
<feature type="transmembrane region" description="Helical" evidence="2">
    <location>
        <begin position="21"/>
        <end position="44"/>
    </location>
</feature>
<dbReference type="Pfam" id="PF08239">
    <property type="entry name" value="SH3_3"/>
    <property type="match status" value="1"/>
</dbReference>
<evidence type="ECO:0000259" key="4">
    <source>
        <dbReference type="Pfam" id="PF08239"/>
    </source>
</evidence>
<dbReference type="InterPro" id="IPR035940">
    <property type="entry name" value="CAP_sf"/>
</dbReference>
<evidence type="ECO:0000313" key="5">
    <source>
        <dbReference type="EMBL" id="MYD91349.1"/>
    </source>
</evidence>
<dbReference type="SUPFAM" id="SSF55797">
    <property type="entry name" value="PR-1-like"/>
    <property type="match status" value="1"/>
</dbReference>
<dbReference type="PANTHER" id="PTHR31157:SF1">
    <property type="entry name" value="SCP DOMAIN-CONTAINING PROTEIN"/>
    <property type="match status" value="1"/>
</dbReference>
<evidence type="ECO:0000256" key="1">
    <source>
        <dbReference type="SAM" id="MobiDB-lite"/>
    </source>
</evidence>
<dbReference type="AlphaFoldDB" id="A0A6B1DUF0"/>
<dbReference type="Gene3D" id="3.40.33.10">
    <property type="entry name" value="CAP"/>
    <property type="match status" value="1"/>
</dbReference>
<proteinExistence type="predicted"/>
<feature type="domain" description="SCP" evidence="3">
    <location>
        <begin position="360"/>
        <end position="481"/>
    </location>
</feature>
<name>A0A6B1DUF0_9CHLR</name>
<dbReference type="PANTHER" id="PTHR31157">
    <property type="entry name" value="SCP DOMAIN-CONTAINING PROTEIN"/>
    <property type="match status" value="1"/>
</dbReference>
<protein>
    <submittedName>
        <fullName evidence="5">CAP domain-containing protein</fullName>
    </submittedName>
</protein>
<gene>
    <name evidence="5" type="ORF">F4Y08_13605</name>
</gene>
<dbReference type="Gene3D" id="2.30.30.40">
    <property type="entry name" value="SH3 Domains"/>
    <property type="match status" value="1"/>
</dbReference>
<dbReference type="Pfam" id="PF00188">
    <property type="entry name" value="CAP"/>
    <property type="match status" value="1"/>
</dbReference>
<keyword evidence="2" id="KW-1133">Transmembrane helix</keyword>
<dbReference type="InterPro" id="IPR014044">
    <property type="entry name" value="CAP_dom"/>
</dbReference>
<keyword evidence="2" id="KW-0812">Transmembrane</keyword>
<dbReference type="EMBL" id="VXPY01000094">
    <property type="protein sequence ID" value="MYD91349.1"/>
    <property type="molecule type" value="Genomic_DNA"/>
</dbReference>
<reference evidence="5" key="1">
    <citation type="submission" date="2019-09" db="EMBL/GenBank/DDBJ databases">
        <title>Characterisation of the sponge microbiome using genome-centric metagenomics.</title>
        <authorList>
            <person name="Engelberts J.P."/>
            <person name="Robbins S.J."/>
            <person name="De Goeij J.M."/>
            <person name="Aranda M."/>
            <person name="Bell S.C."/>
            <person name="Webster N.S."/>
        </authorList>
    </citation>
    <scope>NUCLEOTIDE SEQUENCE</scope>
    <source>
        <strain evidence="5">SB0662_bin_9</strain>
    </source>
</reference>
<evidence type="ECO:0000259" key="3">
    <source>
        <dbReference type="Pfam" id="PF00188"/>
    </source>
</evidence>